<gene>
    <name evidence="1" type="ORF">SAMN05216290_3871</name>
</gene>
<proteinExistence type="predicted"/>
<protein>
    <submittedName>
        <fullName evidence="1">Uncharacterized protein</fullName>
    </submittedName>
</protein>
<name>A0A1I0RN90_9BACT</name>
<dbReference type="OrthoDB" id="1495247at2"/>
<accession>A0A1I0RN90</accession>
<keyword evidence="2" id="KW-1185">Reference proteome</keyword>
<dbReference type="GeneID" id="99988537"/>
<dbReference type="EMBL" id="FOIR01000005">
    <property type="protein sequence ID" value="SEW42677.1"/>
    <property type="molecule type" value="Genomic_DNA"/>
</dbReference>
<evidence type="ECO:0000313" key="1">
    <source>
        <dbReference type="EMBL" id="SEW42677.1"/>
    </source>
</evidence>
<evidence type="ECO:0000313" key="2">
    <source>
        <dbReference type="Proteomes" id="UP000199437"/>
    </source>
</evidence>
<dbReference type="AlphaFoldDB" id="A0A1I0RN90"/>
<organism evidence="1 2">
    <name type="scientific">Roseivirga pacifica</name>
    <dbReference type="NCBI Taxonomy" id="1267423"/>
    <lineage>
        <taxon>Bacteria</taxon>
        <taxon>Pseudomonadati</taxon>
        <taxon>Bacteroidota</taxon>
        <taxon>Cytophagia</taxon>
        <taxon>Cytophagales</taxon>
        <taxon>Roseivirgaceae</taxon>
        <taxon>Roseivirga</taxon>
    </lineage>
</organism>
<dbReference type="RefSeq" id="WP_090260957.1">
    <property type="nucleotide sequence ID" value="NZ_FOIR01000005.1"/>
</dbReference>
<sequence>MTSEEVQQIIKKELESHSDLTDLQGVNLNDCLIKPKKETYISSIDESIKFQLWTVFEETLDRKGYKITFDESDGTFGLGMMTNNDQLMDIGTHGTFLDTLRGM</sequence>
<reference evidence="2" key="1">
    <citation type="submission" date="2016-10" db="EMBL/GenBank/DDBJ databases">
        <authorList>
            <person name="Varghese N."/>
            <person name="Submissions S."/>
        </authorList>
    </citation>
    <scope>NUCLEOTIDE SEQUENCE [LARGE SCALE GENOMIC DNA]</scope>
    <source>
        <strain evidence="2">CGMCC 1.12402</strain>
    </source>
</reference>
<dbReference type="Proteomes" id="UP000199437">
    <property type="component" value="Unassembled WGS sequence"/>
</dbReference>